<dbReference type="RefSeq" id="WP_179533675.1">
    <property type="nucleotide sequence ID" value="NZ_JACBYW010000001.1"/>
</dbReference>
<comment type="caution">
    <text evidence="1">The sequence shown here is derived from an EMBL/GenBank/DDBJ whole genome shotgun (WGS) entry which is preliminary data.</text>
</comment>
<keyword evidence="2" id="KW-1185">Reference proteome</keyword>
<protein>
    <recommendedName>
        <fullName evidence="3">Type II toxin-antitoxin system RelE/ParE family toxin</fullName>
    </recommendedName>
</protein>
<dbReference type="AlphaFoldDB" id="A0A852YT17"/>
<evidence type="ECO:0008006" key="3">
    <source>
        <dbReference type="Google" id="ProtNLM"/>
    </source>
</evidence>
<name>A0A852YT17_9ACTN</name>
<sequence length="81" mass="9299">MAKYRVIWSEIADDAYNKLPATRKKKVDQVNARLAQEPKSISGYDPKTDRWTTTADNGLIMITFILSENVLQVNVLRMQDL</sequence>
<accession>A0A852YT17</accession>
<dbReference type="EMBL" id="JACBYW010000001">
    <property type="protein sequence ID" value="NYH77068.1"/>
    <property type="molecule type" value="Genomic_DNA"/>
</dbReference>
<reference evidence="1 2" key="1">
    <citation type="submission" date="2020-07" db="EMBL/GenBank/DDBJ databases">
        <title>Genomic Encyclopedia of Type Strains, Phase III (KMG-III): the genomes of soil and plant-associated and newly described type strains.</title>
        <authorList>
            <person name="Whitman W."/>
        </authorList>
    </citation>
    <scope>NUCLEOTIDE SEQUENCE [LARGE SCALE GENOMIC DNA]</scope>
    <source>
        <strain evidence="1 2">CECT 8576</strain>
    </source>
</reference>
<evidence type="ECO:0000313" key="2">
    <source>
        <dbReference type="Proteomes" id="UP000548304"/>
    </source>
</evidence>
<organism evidence="1 2">
    <name type="scientific">Actinopolyspora biskrensis</name>
    <dbReference type="NCBI Taxonomy" id="1470178"/>
    <lineage>
        <taxon>Bacteria</taxon>
        <taxon>Bacillati</taxon>
        <taxon>Actinomycetota</taxon>
        <taxon>Actinomycetes</taxon>
        <taxon>Actinopolysporales</taxon>
        <taxon>Actinopolysporaceae</taxon>
        <taxon>Actinopolyspora</taxon>
    </lineage>
</organism>
<evidence type="ECO:0000313" key="1">
    <source>
        <dbReference type="EMBL" id="NYH77068.1"/>
    </source>
</evidence>
<dbReference type="Proteomes" id="UP000548304">
    <property type="component" value="Unassembled WGS sequence"/>
</dbReference>
<gene>
    <name evidence="1" type="ORF">FHR84_000382</name>
</gene>
<proteinExistence type="predicted"/>